<gene>
    <name evidence="2" type="ORF">SDC9_16898</name>
</gene>
<name>A0A644TXF1_9ZZZZ</name>
<dbReference type="AlphaFoldDB" id="A0A644TXF1"/>
<feature type="region of interest" description="Disordered" evidence="1">
    <location>
        <begin position="580"/>
        <end position="634"/>
    </location>
</feature>
<sequence>MLRAAGLQHLEILLLEVGQPVGIGGIKRVHQPVAEGIGIDVEGRMHEMRDVGPEGLVARHEGERRPEALGLHRHPQRVDVLGRQLALGAGRVQLAFEVIERDLPHHGVDHVLDLAGEEGLAFSLGFRAIEQLAEGQHLAEDRGGLGQRQRRVGQHLALTRRQHLMHAMAKLVRQRHHVARLAEVIQHHIGVHRGHRRMGEGAGRLAGLDARVDPALLEEGLRDLGHLRREAGIGGQHRVLRLVPQDLARRLGRQRGVAVPDLERLEAQPFRLQRVIAVAEPRIGGDHGVAQRLDHLGLDVVRQVPRRLRRRHLAPAVLDLLLLGQRVVHAREDLDVVGEDLGERMGRGLALRPVVVGHQRRRRLEAQRLALDLEGQRGGGLVEEAIPGGGADDRLVVQEFLELVGQLIGLHRPHPVEDRLVAGHRRIGEDGLIGRVVDAVELEREEDERRGEGGDPVLRVRQELGARAVDGVLIIAQPGIGHDPPGRGLDRFVAVDAFGHRGGIERGELALVIGGEACAQGLERGHVAGKFRRIGGGVEIAQVPVRQVAEAARRAPRAGVGIEKRQVLFHGTLICGCPRDRRRRGAGSSRAADRAAAGRRCRGRARPLAPSGGAAKKHDDLPDLAAKVISSPRK</sequence>
<evidence type="ECO:0000256" key="1">
    <source>
        <dbReference type="SAM" id="MobiDB-lite"/>
    </source>
</evidence>
<accession>A0A644TXF1</accession>
<dbReference type="EMBL" id="VSSQ01000057">
    <property type="protein sequence ID" value="MPL71127.1"/>
    <property type="molecule type" value="Genomic_DNA"/>
</dbReference>
<evidence type="ECO:0000313" key="2">
    <source>
        <dbReference type="EMBL" id="MPL71127.1"/>
    </source>
</evidence>
<proteinExistence type="predicted"/>
<comment type="caution">
    <text evidence="2">The sequence shown here is derived from an EMBL/GenBank/DDBJ whole genome shotgun (WGS) entry which is preliminary data.</text>
</comment>
<protein>
    <submittedName>
        <fullName evidence="2">Uncharacterized protein</fullName>
    </submittedName>
</protein>
<organism evidence="2">
    <name type="scientific">bioreactor metagenome</name>
    <dbReference type="NCBI Taxonomy" id="1076179"/>
    <lineage>
        <taxon>unclassified sequences</taxon>
        <taxon>metagenomes</taxon>
        <taxon>ecological metagenomes</taxon>
    </lineage>
</organism>
<reference evidence="2" key="1">
    <citation type="submission" date="2019-08" db="EMBL/GenBank/DDBJ databases">
        <authorList>
            <person name="Kucharzyk K."/>
            <person name="Murdoch R.W."/>
            <person name="Higgins S."/>
            <person name="Loffler F."/>
        </authorList>
    </citation>
    <scope>NUCLEOTIDE SEQUENCE</scope>
</reference>